<sequence length="219" mass="23139">MQCIPCTRYAGGMQQTDAAHARLRELIVGGAYAPGERLTETEVAGVLAMSRTPVREALRGLEADGLVRSADGRGVVVTALDAAALRDTYRVRAALEALTAELAAERQAAGRIAPAELTALEADTALTEEATAAGRFAEAVTYNRRFHSRIAALSANAPAQAVLERLWDQIVVSTRASLDPPHRPALVNGQHRDLLAAITEGRAADAAGIARRHVLDTCG</sequence>
<protein>
    <submittedName>
        <fullName evidence="5">DNA-binding transcriptional regulator, GntR family</fullName>
    </submittedName>
</protein>
<dbReference type="EMBL" id="CAJSLV010000048">
    <property type="protein sequence ID" value="CAG6393028.1"/>
    <property type="molecule type" value="Genomic_DNA"/>
</dbReference>
<evidence type="ECO:0000256" key="2">
    <source>
        <dbReference type="ARBA" id="ARBA00023125"/>
    </source>
</evidence>
<dbReference type="Gene3D" id="1.20.120.530">
    <property type="entry name" value="GntR ligand-binding domain-like"/>
    <property type="match status" value="1"/>
</dbReference>
<reference evidence="5" key="1">
    <citation type="submission" date="2021-05" db="EMBL/GenBank/DDBJ databases">
        <authorList>
            <person name="Arsene-Ploetze F."/>
        </authorList>
    </citation>
    <scope>NUCLEOTIDE SEQUENCE</scope>
    <source>
        <strain evidence="5">DSM 42138</strain>
    </source>
</reference>
<dbReference type="SMART" id="SM00895">
    <property type="entry name" value="FCD"/>
    <property type="match status" value="1"/>
</dbReference>
<dbReference type="GO" id="GO:0003700">
    <property type="term" value="F:DNA-binding transcription factor activity"/>
    <property type="evidence" value="ECO:0007669"/>
    <property type="project" value="InterPro"/>
</dbReference>
<dbReference type="PRINTS" id="PR00035">
    <property type="entry name" value="HTHGNTR"/>
</dbReference>
<keyword evidence="3" id="KW-0804">Transcription</keyword>
<dbReference type="GO" id="GO:0003677">
    <property type="term" value="F:DNA binding"/>
    <property type="evidence" value="ECO:0007669"/>
    <property type="project" value="UniProtKB-KW"/>
</dbReference>
<comment type="caution">
    <text evidence="5">The sequence shown here is derived from an EMBL/GenBank/DDBJ whole genome shotgun (WGS) entry which is preliminary data.</text>
</comment>
<dbReference type="Pfam" id="PF07729">
    <property type="entry name" value="FCD"/>
    <property type="match status" value="1"/>
</dbReference>
<gene>
    <name evidence="5" type="ORF">SCOCK_20060</name>
</gene>
<dbReference type="InterPro" id="IPR036388">
    <property type="entry name" value="WH-like_DNA-bd_sf"/>
</dbReference>
<dbReference type="InterPro" id="IPR011711">
    <property type="entry name" value="GntR_C"/>
</dbReference>
<evidence type="ECO:0000259" key="4">
    <source>
        <dbReference type="PROSITE" id="PS50949"/>
    </source>
</evidence>
<dbReference type="InterPro" id="IPR000524">
    <property type="entry name" value="Tscrpt_reg_HTH_GntR"/>
</dbReference>
<evidence type="ECO:0000256" key="3">
    <source>
        <dbReference type="ARBA" id="ARBA00023163"/>
    </source>
</evidence>
<dbReference type="PANTHER" id="PTHR43537">
    <property type="entry name" value="TRANSCRIPTIONAL REGULATOR, GNTR FAMILY"/>
    <property type="match status" value="1"/>
</dbReference>
<accession>A0A9W4GQ43</accession>
<keyword evidence="2 5" id="KW-0238">DNA-binding</keyword>
<dbReference type="PROSITE" id="PS50949">
    <property type="entry name" value="HTH_GNTR"/>
    <property type="match status" value="1"/>
</dbReference>
<dbReference type="SMART" id="SM00345">
    <property type="entry name" value="HTH_GNTR"/>
    <property type="match status" value="1"/>
</dbReference>
<organism evidence="5 6">
    <name type="scientific">Actinacidiphila cocklensis</name>
    <dbReference type="NCBI Taxonomy" id="887465"/>
    <lineage>
        <taxon>Bacteria</taxon>
        <taxon>Bacillati</taxon>
        <taxon>Actinomycetota</taxon>
        <taxon>Actinomycetes</taxon>
        <taxon>Kitasatosporales</taxon>
        <taxon>Streptomycetaceae</taxon>
        <taxon>Actinacidiphila</taxon>
    </lineage>
</organism>
<dbReference type="PANTHER" id="PTHR43537:SF24">
    <property type="entry name" value="GLUCONATE OPERON TRANSCRIPTIONAL REPRESSOR"/>
    <property type="match status" value="1"/>
</dbReference>
<keyword evidence="1" id="KW-0805">Transcription regulation</keyword>
<dbReference type="InterPro" id="IPR008920">
    <property type="entry name" value="TF_FadR/GntR_C"/>
</dbReference>
<evidence type="ECO:0000313" key="6">
    <source>
        <dbReference type="Proteomes" id="UP001152519"/>
    </source>
</evidence>
<dbReference type="AlphaFoldDB" id="A0A9W4GQ43"/>
<dbReference type="CDD" id="cd07377">
    <property type="entry name" value="WHTH_GntR"/>
    <property type="match status" value="1"/>
</dbReference>
<evidence type="ECO:0000256" key="1">
    <source>
        <dbReference type="ARBA" id="ARBA00023015"/>
    </source>
</evidence>
<dbReference type="Pfam" id="PF00392">
    <property type="entry name" value="GntR"/>
    <property type="match status" value="1"/>
</dbReference>
<dbReference type="InterPro" id="IPR036390">
    <property type="entry name" value="WH_DNA-bd_sf"/>
</dbReference>
<dbReference type="SUPFAM" id="SSF48008">
    <property type="entry name" value="GntR ligand-binding domain-like"/>
    <property type="match status" value="1"/>
</dbReference>
<dbReference type="Gene3D" id="1.10.10.10">
    <property type="entry name" value="Winged helix-like DNA-binding domain superfamily/Winged helix DNA-binding domain"/>
    <property type="match status" value="1"/>
</dbReference>
<dbReference type="SUPFAM" id="SSF46785">
    <property type="entry name" value="Winged helix' DNA-binding domain"/>
    <property type="match status" value="1"/>
</dbReference>
<feature type="domain" description="HTH gntR-type" evidence="4">
    <location>
        <begin position="13"/>
        <end position="80"/>
    </location>
</feature>
<dbReference type="Proteomes" id="UP001152519">
    <property type="component" value="Unassembled WGS sequence"/>
</dbReference>
<evidence type="ECO:0000313" key="5">
    <source>
        <dbReference type="EMBL" id="CAG6393028.1"/>
    </source>
</evidence>
<name>A0A9W4GQ43_9ACTN</name>
<proteinExistence type="predicted"/>
<keyword evidence="6" id="KW-1185">Reference proteome</keyword>